<dbReference type="EMBL" id="JASJQH010007339">
    <property type="protein sequence ID" value="KAK9710499.1"/>
    <property type="molecule type" value="Genomic_DNA"/>
</dbReference>
<protein>
    <submittedName>
        <fullName evidence="1">Uncharacterized protein</fullName>
    </submittedName>
</protein>
<accession>A0ABR2VYN7</accession>
<dbReference type="InterPro" id="IPR038185">
    <property type="entry name" value="MyTH4_dom_sf"/>
</dbReference>
<sequence>FSHASLPPQLVQEIGQFQIDGFAKKYFATHKRGIFRRKVPMEKMLQWTKDSIKQPLMVLNKDVHRDALKCFKNILTP</sequence>
<feature type="non-terminal residue" evidence="1">
    <location>
        <position position="1"/>
    </location>
</feature>
<organism evidence="1 2">
    <name type="scientific">Basidiobolus ranarum</name>
    <dbReference type="NCBI Taxonomy" id="34480"/>
    <lineage>
        <taxon>Eukaryota</taxon>
        <taxon>Fungi</taxon>
        <taxon>Fungi incertae sedis</taxon>
        <taxon>Zoopagomycota</taxon>
        <taxon>Entomophthoromycotina</taxon>
        <taxon>Basidiobolomycetes</taxon>
        <taxon>Basidiobolales</taxon>
        <taxon>Basidiobolaceae</taxon>
        <taxon>Basidiobolus</taxon>
    </lineage>
</organism>
<comment type="caution">
    <text evidence="1">The sequence shown here is derived from an EMBL/GenBank/DDBJ whole genome shotgun (WGS) entry which is preliminary data.</text>
</comment>
<dbReference type="PANTHER" id="PTHR45876:SF8">
    <property type="entry name" value="FI04035P"/>
    <property type="match status" value="1"/>
</dbReference>
<reference evidence="1 2" key="1">
    <citation type="submission" date="2023-04" db="EMBL/GenBank/DDBJ databases">
        <title>Genome of Basidiobolus ranarum AG-B5.</title>
        <authorList>
            <person name="Stajich J.E."/>
            <person name="Carter-House D."/>
            <person name="Gryganskyi A."/>
        </authorList>
    </citation>
    <scope>NUCLEOTIDE SEQUENCE [LARGE SCALE GENOMIC DNA]</scope>
    <source>
        <strain evidence="1 2">AG-B5</strain>
    </source>
</reference>
<evidence type="ECO:0000313" key="2">
    <source>
        <dbReference type="Proteomes" id="UP001479436"/>
    </source>
</evidence>
<keyword evidence="2" id="KW-1185">Reference proteome</keyword>
<proteinExistence type="predicted"/>
<dbReference type="Proteomes" id="UP001479436">
    <property type="component" value="Unassembled WGS sequence"/>
</dbReference>
<evidence type="ECO:0000313" key="1">
    <source>
        <dbReference type="EMBL" id="KAK9710499.1"/>
    </source>
</evidence>
<name>A0ABR2VYN7_9FUNG</name>
<gene>
    <name evidence="1" type="ORF">K7432_008394</name>
</gene>
<dbReference type="PANTHER" id="PTHR45876">
    <property type="entry name" value="FI04035P"/>
    <property type="match status" value="1"/>
</dbReference>
<dbReference type="Gene3D" id="1.25.40.530">
    <property type="entry name" value="MyTH4 domain"/>
    <property type="match status" value="1"/>
</dbReference>